<protein>
    <submittedName>
        <fullName evidence="1">Uncharacterized protein</fullName>
    </submittedName>
</protein>
<name>A0A2T3YXI1_TRIA4</name>
<dbReference type="Proteomes" id="UP000240493">
    <property type="component" value="Unassembled WGS sequence"/>
</dbReference>
<organism evidence="1 2">
    <name type="scientific">Trichoderma asperellum (strain ATCC 204424 / CBS 433.97 / NBRC 101777)</name>
    <dbReference type="NCBI Taxonomy" id="1042311"/>
    <lineage>
        <taxon>Eukaryota</taxon>
        <taxon>Fungi</taxon>
        <taxon>Dikarya</taxon>
        <taxon>Ascomycota</taxon>
        <taxon>Pezizomycotina</taxon>
        <taxon>Sordariomycetes</taxon>
        <taxon>Hypocreomycetidae</taxon>
        <taxon>Hypocreales</taxon>
        <taxon>Hypocreaceae</taxon>
        <taxon>Trichoderma</taxon>
    </lineage>
</organism>
<accession>A0A2T3YXI1</accession>
<proteinExistence type="predicted"/>
<keyword evidence="2" id="KW-1185">Reference proteome</keyword>
<reference evidence="1 2" key="1">
    <citation type="submission" date="2016-07" db="EMBL/GenBank/DDBJ databases">
        <title>Multiple horizontal gene transfer events from other fungi enriched the ability of initially mycotrophic Trichoderma (Ascomycota) to feed on dead plant biomass.</title>
        <authorList>
            <consortium name="DOE Joint Genome Institute"/>
            <person name="Aerts A."/>
            <person name="Atanasova L."/>
            <person name="Chenthamara K."/>
            <person name="Zhang J."/>
            <person name="Grujic M."/>
            <person name="Henrissat B."/>
            <person name="Kuo A."/>
            <person name="Salamov A."/>
            <person name="Lipzen A."/>
            <person name="Labutti K."/>
            <person name="Barry K."/>
            <person name="Miao Y."/>
            <person name="Rahimi M.J."/>
            <person name="Shen Q."/>
            <person name="Grigoriev I.V."/>
            <person name="Kubicek C.P."/>
            <person name="Druzhinina I.S."/>
        </authorList>
    </citation>
    <scope>NUCLEOTIDE SEQUENCE [LARGE SCALE GENOMIC DNA]</scope>
    <source>
        <strain evidence="1 2">CBS 433.97</strain>
    </source>
</reference>
<gene>
    <name evidence="1" type="ORF">M441DRAFT_448366</name>
</gene>
<evidence type="ECO:0000313" key="1">
    <source>
        <dbReference type="EMBL" id="PTB37240.1"/>
    </source>
</evidence>
<evidence type="ECO:0000313" key="2">
    <source>
        <dbReference type="Proteomes" id="UP000240493"/>
    </source>
</evidence>
<dbReference type="AlphaFoldDB" id="A0A2T3YXI1"/>
<sequence length="165" mass="19662">MYSTSNWLGRKVDRFRDAERTCSLSVFMLSVRDALGDRHSLFRTLTLISTHILVRRSLRAYGTFFMHDYAQSTSPAPLQRVVQPILQSAMGLFRWGACMSYRYFRKRARAPRDKVQLKPVDWSREQFTGTRTWLYPRYRDWFTRASCDNTRIYKDFCVRHANPSR</sequence>
<dbReference type="EMBL" id="KZ679268">
    <property type="protein sequence ID" value="PTB37240.1"/>
    <property type="molecule type" value="Genomic_DNA"/>
</dbReference>